<dbReference type="Proteomes" id="UP000655366">
    <property type="component" value="Unassembled WGS sequence"/>
</dbReference>
<dbReference type="RefSeq" id="WP_196398654.1">
    <property type="nucleotide sequence ID" value="NZ_JADNYM010000038.1"/>
</dbReference>
<keyword evidence="2" id="KW-1133">Transmembrane helix</keyword>
<gene>
    <name evidence="3" type="ORF">IV500_20415</name>
</gene>
<accession>A0A931CUN7</accession>
<dbReference type="EMBL" id="JADNYM010000038">
    <property type="protein sequence ID" value="MBG0741724.1"/>
    <property type="molecule type" value="Genomic_DNA"/>
</dbReference>
<dbReference type="AlphaFoldDB" id="A0A931CUN7"/>
<feature type="region of interest" description="Disordered" evidence="1">
    <location>
        <begin position="45"/>
        <end position="71"/>
    </location>
</feature>
<evidence type="ECO:0000313" key="3">
    <source>
        <dbReference type="EMBL" id="MBG0741724.1"/>
    </source>
</evidence>
<organism evidence="3 4">
    <name type="scientific">Arthrobacter terrae</name>
    <dbReference type="NCBI Taxonomy" id="2935737"/>
    <lineage>
        <taxon>Bacteria</taxon>
        <taxon>Bacillati</taxon>
        <taxon>Actinomycetota</taxon>
        <taxon>Actinomycetes</taxon>
        <taxon>Micrococcales</taxon>
        <taxon>Micrococcaceae</taxon>
        <taxon>Arthrobacter</taxon>
    </lineage>
</organism>
<proteinExistence type="predicted"/>
<comment type="caution">
    <text evidence="3">The sequence shown here is derived from an EMBL/GenBank/DDBJ whole genome shotgun (WGS) entry which is preliminary data.</text>
</comment>
<evidence type="ECO:0000256" key="2">
    <source>
        <dbReference type="SAM" id="Phobius"/>
    </source>
</evidence>
<feature type="transmembrane region" description="Helical" evidence="2">
    <location>
        <begin position="20"/>
        <end position="41"/>
    </location>
</feature>
<reference evidence="3 4" key="1">
    <citation type="submission" date="2020-11" db="EMBL/GenBank/DDBJ databases">
        <title>Arthrobacter antarcticus sp. nov., isolated from Antarctic Soil.</title>
        <authorList>
            <person name="Li J."/>
        </authorList>
    </citation>
    <scope>NUCLEOTIDE SEQUENCE [LARGE SCALE GENOMIC DNA]</scope>
    <source>
        <strain evidence="3 4">Z1-20</strain>
    </source>
</reference>
<evidence type="ECO:0000256" key="1">
    <source>
        <dbReference type="SAM" id="MobiDB-lite"/>
    </source>
</evidence>
<keyword evidence="2" id="KW-0812">Transmembrane</keyword>
<keyword evidence="2" id="KW-0472">Membrane</keyword>
<protein>
    <submittedName>
        <fullName evidence="3">Uncharacterized protein</fullName>
    </submittedName>
</protein>
<name>A0A931CUN7_9MICC</name>
<sequence length="263" mass="28101">MAKLNQQRDVKNAKDKIHWLFQAAAWAAIISAVIAALTFLGQSKGDPVADPTRSQLSIGEGGSPTDGHTRPTAAGGLHVGMCLSGTSAEPTPVSCQVHHNTEVFASPGNCSKITLIAYLGGNSTVDILRNDLAIHEGAGDYCLVVFPSPLIFDTSAQGALGGQHSAVLRQCFNEVTNILIDCQEKHTAEVVAVVEKSNTELVDCKDKASIYLNKNADDLRNQLTVKKQNIDEGFRCLIEANNSNQLTETLRMLGTSSVPISPY</sequence>
<evidence type="ECO:0000313" key="4">
    <source>
        <dbReference type="Proteomes" id="UP000655366"/>
    </source>
</evidence>
<keyword evidence="4" id="KW-1185">Reference proteome</keyword>